<gene>
    <name evidence="1" type="ORF">B296_00041377</name>
</gene>
<dbReference type="EMBL" id="AMZH03007722">
    <property type="protein sequence ID" value="RRT60589.1"/>
    <property type="molecule type" value="Genomic_DNA"/>
</dbReference>
<protein>
    <submittedName>
        <fullName evidence="1">Uncharacterized protein</fullName>
    </submittedName>
</protein>
<sequence>MERPSMTVPEMLQRANQYVTVEALVIEDLIRRGHLDRFVRKLCELSLHPKGSVERQIDVIVGGLAASGDSSSTRKAYARAEVQKRPQARCDPEITFESNGEYPDHDDALVITAHIANTHVKRIMIDTELHQHTLP</sequence>
<name>A0A426Z9F9_ENSVE</name>
<proteinExistence type="predicted"/>
<evidence type="ECO:0000313" key="2">
    <source>
        <dbReference type="Proteomes" id="UP000287651"/>
    </source>
</evidence>
<dbReference type="Proteomes" id="UP000287651">
    <property type="component" value="Unassembled WGS sequence"/>
</dbReference>
<evidence type="ECO:0000313" key="1">
    <source>
        <dbReference type="EMBL" id="RRT60589.1"/>
    </source>
</evidence>
<dbReference type="AlphaFoldDB" id="A0A426Z9F9"/>
<reference evidence="1 2" key="1">
    <citation type="journal article" date="2014" name="Agronomy (Basel)">
        <title>A Draft Genome Sequence for Ensete ventricosum, the Drought-Tolerant Tree Against Hunger.</title>
        <authorList>
            <person name="Harrison J."/>
            <person name="Moore K.A."/>
            <person name="Paszkiewicz K."/>
            <person name="Jones T."/>
            <person name="Grant M."/>
            <person name="Ambacheew D."/>
            <person name="Muzemil S."/>
            <person name="Studholme D.J."/>
        </authorList>
    </citation>
    <scope>NUCLEOTIDE SEQUENCE [LARGE SCALE GENOMIC DNA]</scope>
</reference>
<accession>A0A426Z9F9</accession>
<organism evidence="1 2">
    <name type="scientific">Ensete ventricosum</name>
    <name type="common">Abyssinian banana</name>
    <name type="synonym">Musa ensete</name>
    <dbReference type="NCBI Taxonomy" id="4639"/>
    <lineage>
        <taxon>Eukaryota</taxon>
        <taxon>Viridiplantae</taxon>
        <taxon>Streptophyta</taxon>
        <taxon>Embryophyta</taxon>
        <taxon>Tracheophyta</taxon>
        <taxon>Spermatophyta</taxon>
        <taxon>Magnoliopsida</taxon>
        <taxon>Liliopsida</taxon>
        <taxon>Zingiberales</taxon>
        <taxon>Musaceae</taxon>
        <taxon>Ensete</taxon>
    </lineage>
</organism>
<comment type="caution">
    <text evidence="1">The sequence shown here is derived from an EMBL/GenBank/DDBJ whole genome shotgun (WGS) entry which is preliminary data.</text>
</comment>